<gene>
    <name evidence="4" type="ORF">YK48G_19420</name>
</gene>
<dbReference type="Proteomes" id="UP000604765">
    <property type="component" value="Unassembled WGS sequence"/>
</dbReference>
<dbReference type="PANTHER" id="PTHR36435">
    <property type="entry name" value="SLR1288 PROTEIN"/>
    <property type="match status" value="1"/>
</dbReference>
<dbReference type="RefSeq" id="WP_203630511.1">
    <property type="nucleotide sequence ID" value="NZ_BNJR01000016.1"/>
</dbReference>
<reference evidence="4 5" key="1">
    <citation type="journal article" date="2021" name="Int. J. Syst. Evol. Microbiol.">
        <title>Lentilactobacillus fungorum sp. nov., isolated from spent mushroom substrates.</title>
        <authorList>
            <person name="Tohno M."/>
            <person name="Tanizawa Y."/>
            <person name="Kojima Y."/>
            <person name="Sakamoto M."/>
            <person name="Ohkuma M."/>
            <person name="Kobayashi H."/>
        </authorList>
    </citation>
    <scope>NUCLEOTIDE SEQUENCE [LARGE SCALE GENOMIC DNA]</scope>
    <source>
        <strain evidence="4 5">YK48G</strain>
    </source>
</reference>
<feature type="transmembrane region" description="Helical" evidence="2">
    <location>
        <begin position="190"/>
        <end position="209"/>
    </location>
</feature>
<evidence type="ECO:0000313" key="4">
    <source>
        <dbReference type="EMBL" id="GHP14517.1"/>
    </source>
</evidence>
<sequence>MKSTHIIRYGAQKLLQIIKWIGFLFIYLVASGTLDVAGSYIALSQLQKVLGISLLMIATTLGFIGWRYGRQLTLSNPRRFGRLPFTLKRVGQLIIIFAIILAVQSTWGWLVIHHYLDLPANQQAVNEAITRLPLWNNLFAVFLAPIFEELICRGIFMNYFFNRDTRLNNWLAILASGLVFGFLHDMNFDVNWLMYSALGSLLAYTYMHFRDIRYSIALHMMNNLISII</sequence>
<accession>A0ABQ3W1Y0</accession>
<dbReference type="GO" id="GO:0006508">
    <property type="term" value="P:proteolysis"/>
    <property type="evidence" value="ECO:0007669"/>
    <property type="project" value="UniProtKB-KW"/>
</dbReference>
<feature type="transmembrane region" description="Helical" evidence="2">
    <location>
        <begin position="49"/>
        <end position="69"/>
    </location>
</feature>
<keyword evidence="4" id="KW-0645">Protease</keyword>
<keyword evidence="2" id="KW-0812">Transmembrane</keyword>
<dbReference type="InterPro" id="IPR052710">
    <property type="entry name" value="CAAX_protease"/>
</dbReference>
<dbReference type="GO" id="GO:0008233">
    <property type="term" value="F:peptidase activity"/>
    <property type="evidence" value="ECO:0007669"/>
    <property type="project" value="UniProtKB-KW"/>
</dbReference>
<evidence type="ECO:0000256" key="2">
    <source>
        <dbReference type="SAM" id="Phobius"/>
    </source>
</evidence>
<name>A0ABQ3W1Y0_9LACO</name>
<feature type="transmembrane region" description="Helical" evidence="2">
    <location>
        <begin position="20"/>
        <end position="43"/>
    </location>
</feature>
<dbReference type="Pfam" id="PF02517">
    <property type="entry name" value="Rce1-like"/>
    <property type="match status" value="1"/>
</dbReference>
<feature type="transmembrane region" description="Helical" evidence="2">
    <location>
        <begin position="90"/>
        <end position="112"/>
    </location>
</feature>
<dbReference type="EMBL" id="BNJR01000016">
    <property type="protein sequence ID" value="GHP14517.1"/>
    <property type="molecule type" value="Genomic_DNA"/>
</dbReference>
<feature type="transmembrane region" description="Helical" evidence="2">
    <location>
        <begin position="167"/>
        <end position="184"/>
    </location>
</feature>
<keyword evidence="2" id="KW-0472">Membrane</keyword>
<keyword evidence="4" id="KW-0378">Hydrolase</keyword>
<feature type="domain" description="CAAX prenyl protease 2/Lysostaphin resistance protein A-like" evidence="3">
    <location>
        <begin position="132"/>
        <end position="225"/>
    </location>
</feature>
<feature type="transmembrane region" description="Helical" evidence="2">
    <location>
        <begin position="132"/>
        <end position="155"/>
    </location>
</feature>
<dbReference type="PANTHER" id="PTHR36435:SF1">
    <property type="entry name" value="CAAX AMINO TERMINAL PROTEASE FAMILY PROTEIN"/>
    <property type="match status" value="1"/>
</dbReference>
<evidence type="ECO:0000256" key="1">
    <source>
        <dbReference type="ARBA" id="ARBA00009067"/>
    </source>
</evidence>
<keyword evidence="5" id="KW-1185">Reference proteome</keyword>
<evidence type="ECO:0000313" key="5">
    <source>
        <dbReference type="Proteomes" id="UP000604765"/>
    </source>
</evidence>
<keyword evidence="2" id="KW-1133">Transmembrane helix</keyword>
<protein>
    <submittedName>
        <fullName evidence="4">CAAX amino protease</fullName>
    </submittedName>
</protein>
<evidence type="ECO:0000259" key="3">
    <source>
        <dbReference type="Pfam" id="PF02517"/>
    </source>
</evidence>
<proteinExistence type="inferred from homology"/>
<organism evidence="4 5">
    <name type="scientific">Lentilactobacillus fungorum</name>
    <dbReference type="NCBI Taxonomy" id="2201250"/>
    <lineage>
        <taxon>Bacteria</taxon>
        <taxon>Bacillati</taxon>
        <taxon>Bacillota</taxon>
        <taxon>Bacilli</taxon>
        <taxon>Lactobacillales</taxon>
        <taxon>Lactobacillaceae</taxon>
        <taxon>Lentilactobacillus</taxon>
    </lineage>
</organism>
<comment type="similarity">
    <text evidence="1">Belongs to the UPF0177 family.</text>
</comment>
<dbReference type="InterPro" id="IPR003675">
    <property type="entry name" value="Rce1/LyrA-like_dom"/>
</dbReference>
<comment type="caution">
    <text evidence="4">The sequence shown here is derived from an EMBL/GenBank/DDBJ whole genome shotgun (WGS) entry which is preliminary data.</text>
</comment>